<dbReference type="Gene3D" id="1.10.8.1060">
    <property type="entry name" value="Corynebacterium glutamicum thioredoxin-dependent arsenate reductase, N-terminal domain"/>
    <property type="match status" value="1"/>
</dbReference>
<comment type="caution">
    <text evidence="1">The sequence shown here is derived from an EMBL/GenBank/DDBJ whole genome shotgun (WGS) entry which is preliminary data.</text>
</comment>
<proteinExistence type="predicted"/>
<keyword evidence="2" id="KW-1185">Reference proteome</keyword>
<evidence type="ECO:0000313" key="2">
    <source>
        <dbReference type="Proteomes" id="UP001226389"/>
    </source>
</evidence>
<name>A0ABT9UGX8_9MICC</name>
<protein>
    <recommendedName>
        <fullName evidence="3">Mutator family transposase</fullName>
    </recommendedName>
</protein>
<evidence type="ECO:0008006" key="3">
    <source>
        <dbReference type="Google" id="ProtNLM"/>
    </source>
</evidence>
<accession>A0ABT9UGX8</accession>
<dbReference type="EMBL" id="JAUSSY010000006">
    <property type="protein sequence ID" value="MDQ0118880.1"/>
    <property type="molecule type" value="Genomic_DNA"/>
</dbReference>
<reference evidence="1 2" key="1">
    <citation type="submission" date="2023-07" db="EMBL/GenBank/DDBJ databases">
        <title>Sorghum-associated microbial communities from plants grown in Nebraska, USA.</title>
        <authorList>
            <person name="Schachtman D."/>
        </authorList>
    </citation>
    <scope>NUCLEOTIDE SEQUENCE [LARGE SCALE GENOMIC DNA]</scope>
    <source>
        <strain evidence="1 2">DS994</strain>
    </source>
</reference>
<dbReference type="NCBIfam" id="NF046112">
    <property type="entry name" value="MSMEG_6209_Nter"/>
    <property type="match status" value="1"/>
</dbReference>
<organism evidence="1 2">
    <name type="scientific">Pseudarthrobacter defluvii</name>
    <dbReference type="NCBI Taxonomy" id="410837"/>
    <lineage>
        <taxon>Bacteria</taxon>
        <taxon>Bacillati</taxon>
        <taxon>Actinomycetota</taxon>
        <taxon>Actinomycetes</taxon>
        <taxon>Micrococcales</taxon>
        <taxon>Micrococcaceae</taxon>
        <taxon>Pseudarthrobacter</taxon>
    </lineage>
</organism>
<dbReference type="Proteomes" id="UP001226389">
    <property type="component" value="Unassembled WGS sequence"/>
</dbReference>
<dbReference type="RefSeq" id="WP_307490171.1">
    <property type="nucleotide sequence ID" value="NZ_JAUSSY010000006.1"/>
</dbReference>
<sequence>MERGEEQLALISVINTLAGRFPGRSRTDVEDAVCEEYSAFNAGPVRGLVPILVERAATKRLEGGLL</sequence>
<evidence type="ECO:0000313" key="1">
    <source>
        <dbReference type="EMBL" id="MDQ0118880.1"/>
    </source>
</evidence>
<gene>
    <name evidence="1" type="ORF">J2T22_002066</name>
</gene>